<evidence type="ECO:0000313" key="1">
    <source>
        <dbReference type="EMBL" id="RKF57002.1"/>
    </source>
</evidence>
<comment type="caution">
    <text evidence="1">The sequence shown here is derived from an EMBL/GenBank/DDBJ whole genome shotgun (WGS) entry which is preliminary data.</text>
</comment>
<name>A0A420HHP7_9PEZI</name>
<keyword evidence="2" id="KW-1185">Reference proteome</keyword>
<accession>A0A420HHP7</accession>
<dbReference type="Proteomes" id="UP000286134">
    <property type="component" value="Unassembled WGS sequence"/>
</dbReference>
<proteinExistence type="predicted"/>
<dbReference type="AlphaFoldDB" id="A0A420HHP7"/>
<sequence length="59" mass="6654">MGSKIPSSPLRTCTSTFIQAKSKILGHLETQLNSFMLIRIVLYAHELDTDDSHGYNFLL</sequence>
<reference evidence="1 2" key="1">
    <citation type="journal article" date="2018" name="BMC Genomics">
        <title>Comparative genome analyses reveal sequence features reflecting distinct modes of host-adaptation between dicot and monocot powdery mildew.</title>
        <authorList>
            <person name="Wu Y."/>
            <person name="Ma X."/>
            <person name="Pan Z."/>
            <person name="Kale S.D."/>
            <person name="Song Y."/>
            <person name="King H."/>
            <person name="Zhang Q."/>
            <person name="Presley C."/>
            <person name="Deng X."/>
            <person name="Wei C.I."/>
            <person name="Xiao S."/>
        </authorList>
    </citation>
    <scope>NUCLEOTIDE SEQUENCE [LARGE SCALE GENOMIC DNA]</scope>
    <source>
        <strain evidence="1">UMSG2</strain>
    </source>
</reference>
<protein>
    <submittedName>
        <fullName evidence="1">Uncharacterized protein</fullName>
    </submittedName>
</protein>
<evidence type="ECO:0000313" key="2">
    <source>
        <dbReference type="Proteomes" id="UP000286134"/>
    </source>
</evidence>
<dbReference type="EMBL" id="MCFK01007747">
    <property type="protein sequence ID" value="RKF57002.1"/>
    <property type="molecule type" value="Genomic_DNA"/>
</dbReference>
<gene>
    <name evidence="1" type="ORF">OnM2_077075</name>
</gene>
<organism evidence="1 2">
    <name type="scientific">Erysiphe neolycopersici</name>
    <dbReference type="NCBI Taxonomy" id="212602"/>
    <lineage>
        <taxon>Eukaryota</taxon>
        <taxon>Fungi</taxon>
        <taxon>Dikarya</taxon>
        <taxon>Ascomycota</taxon>
        <taxon>Pezizomycotina</taxon>
        <taxon>Leotiomycetes</taxon>
        <taxon>Erysiphales</taxon>
        <taxon>Erysiphaceae</taxon>
        <taxon>Erysiphe</taxon>
    </lineage>
</organism>